<protein>
    <submittedName>
        <fullName evidence="1">TIGR00266 family protein</fullName>
    </submittedName>
</protein>
<name>A0ABU3BT70_9BACT</name>
<dbReference type="InterPro" id="IPR002838">
    <property type="entry name" value="AIM24"/>
</dbReference>
<dbReference type="Proteomes" id="UP001267426">
    <property type="component" value="Unassembled WGS sequence"/>
</dbReference>
<dbReference type="NCBIfam" id="TIGR00266">
    <property type="entry name" value="TIGR00266 family protein"/>
    <property type="match status" value="1"/>
</dbReference>
<dbReference type="Gene3D" id="3.60.160.10">
    <property type="entry name" value="Mitochondrial biogenesis AIM24"/>
    <property type="match status" value="1"/>
</dbReference>
<evidence type="ECO:0000313" key="2">
    <source>
        <dbReference type="Proteomes" id="UP001267426"/>
    </source>
</evidence>
<dbReference type="InterPro" id="IPR016031">
    <property type="entry name" value="Trp_RNA-bd_attenuator-like_dom"/>
</dbReference>
<dbReference type="PANTHER" id="PTHR43657">
    <property type="entry name" value="TRYPTOPHAN RNA-BINDING ATTENUATOR PROTEIN-LIKE PROTEIN"/>
    <property type="match status" value="1"/>
</dbReference>
<dbReference type="InterPro" id="IPR036983">
    <property type="entry name" value="AIM24_sf"/>
</dbReference>
<comment type="caution">
    <text evidence="1">The sequence shown here is derived from an EMBL/GenBank/DDBJ whole genome shotgun (WGS) entry which is preliminary data.</text>
</comment>
<evidence type="ECO:0000313" key="1">
    <source>
        <dbReference type="EMBL" id="MDT0632484.1"/>
    </source>
</evidence>
<keyword evidence="2" id="KW-1185">Reference proteome</keyword>
<dbReference type="Pfam" id="PF01987">
    <property type="entry name" value="AIM24"/>
    <property type="match status" value="1"/>
</dbReference>
<sequence>MPAHDIDYRLIGDDLQIVEVELDPGETVRAEAGAMLYMEAGVQMDTGTGGGFMKGLKRRITGESFFITSFTNAGRGGSQTDGTARVAFSAPYPGKVIPLDLGALGGRFLCQKDTFLCAASGIEIEVAFTKKMGAGLFGGEGFILQRLEGDGLAFCHAGGTVIERDLAPGETLRVDTGCLVAFAPSVDYDIEFQGGFKNALFGGEGLFLARLEGPGRVYLQSLPFSRLADRIVAASRAYGRQGETSRGGAGALGALGGLAAGGLLGGLLGEDS</sequence>
<accession>A0ABU3BT70</accession>
<dbReference type="RefSeq" id="WP_311664402.1">
    <property type="nucleotide sequence ID" value="NZ_JAVRHT010000029.1"/>
</dbReference>
<reference evidence="1 2" key="1">
    <citation type="submission" date="2023-09" db="EMBL/GenBank/DDBJ databases">
        <authorList>
            <person name="Rey-Velasco X."/>
        </authorList>
    </citation>
    <scope>NUCLEOTIDE SEQUENCE [LARGE SCALE GENOMIC DNA]</scope>
    <source>
        <strain evidence="1 2">F394</strain>
    </source>
</reference>
<dbReference type="SUPFAM" id="SSF51219">
    <property type="entry name" value="TRAP-like"/>
    <property type="match status" value="1"/>
</dbReference>
<organism evidence="1 2">
    <name type="scientific">Rubrivirga litoralis</name>
    <dbReference type="NCBI Taxonomy" id="3075598"/>
    <lineage>
        <taxon>Bacteria</taxon>
        <taxon>Pseudomonadati</taxon>
        <taxon>Rhodothermota</taxon>
        <taxon>Rhodothermia</taxon>
        <taxon>Rhodothermales</taxon>
        <taxon>Rubricoccaceae</taxon>
        <taxon>Rubrivirga</taxon>
    </lineage>
</organism>
<dbReference type="PANTHER" id="PTHR43657:SF1">
    <property type="entry name" value="ALTERED INHERITANCE OF MITOCHONDRIA PROTEIN 24, MITOCHONDRIAL"/>
    <property type="match status" value="1"/>
</dbReference>
<dbReference type="EMBL" id="JAVRHT010000029">
    <property type="protein sequence ID" value="MDT0632484.1"/>
    <property type="molecule type" value="Genomic_DNA"/>
</dbReference>
<gene>
    <name evidence="1" type="ORF">RM540_12055</name>
</gene>
<proteinExistence type="predicted"/>